<dbReference type="Pfam" id="PF00005">
    <property type="entry name" value="ABC_tran"/>
    <property type="match status" value="2"/>
</dbReference>
<reference evidence="10 11" key="1">
    <citation type="submission" date="2021-10" db="EMBL/GenBank/DDBJ databases">
        <authorList>
            <person name="Grouzdev D.S."/>
            <person name="Pantiukh K.S."/>
            <person name="Krutkina M.S."/>
        </authorList>
    </citation>
    <scope>NUCLEOTIDE SEQUENCE [LARGE SCALE GENOMIC DNA]</scope>
    <source>
        <strain evidence="10 11">Z-7514</strain>
    </source>
</reference>
<keyword evidence="8" id="KW-0472">Membrane</keyword>
<dbReference type="Proteomes" id="UP001199296">
    <property type="component" value="Unassembled WGS sequence"/>
</dbReference>
<evidence type="ECO:0000256" key="5">
    <source>
        <dbReference type="ARBA" id="ARBA00022741"/>
    </source>
</evidence>
<dbReference type="Gene3D" id="3.40.50.300">
    <property type="entry name" value="P-loop containing nucleotide triphosphate hydrolases"/>
    <property type="match status" value="2"/>
</dbReference>
<organism evidence="10 11">
    <name type="scientific">Halanaerobium polyolivorans</name>
    <dbReference type="NCBI Taxonomy" id="2886943"/>
    <lineage>
        <taxon>Bacteria</taxon>
        <taxon>Bacillati</taxon>
        <taxon>Bacillota</taxon>
        <taxon>Clostridia</taxon>
        <taxon>Halanaerobiales</taxon>
        <taxon>Halanaerobiaceae</taxon>
        <taxon>Halanaerobium</taxon>
    </lineage>
</organism>
<dbReference type="SUPFAM" id="SSF52540">
    <property type="entry name" value="P-loop containing nucleoside triphosphate hydrolases"/>
    <property type="match status" value="2"/>
</dbReference>
<evidence type="ECO:0000313" key="10">
    <source>
        <dbReference type="EMBL" id="MCC3145701.1"/>
    </source>
</evidence>
<protein>
    <submittedName>
        <fullName evidence="10">Sugar ABC transporter ATP-binding protein</fullName>
    </submittedName>
</protein>
<dbReference type="AlphaFoldDB" id="A0AAW4X1L1"/>
<name>A0AAW4X1L1_9FIRM</name>
<evidence type="ECO:0000259" key="9">
    <source>
        <dbReference type="PROSITE" id="PS50893"/>
    </source>
</evidence>
<keyword evidence="6 10" id="KW-0067">ATP-binding</keyword>
<dbReference type="PROSITE" id="PS00211">
    <property type="entry name" value="ABC_TRANSPORTER_1"/>
    <property type="match status" value="1"/>
</dbReference>
<dbReference type="RefSeq" id="WP_229346402.1">
    <property type="nucleotide sequence ID" value="NZ_JAJFAT010000015.1"/>
</dbReference>
<keyword evidence="11" id="KW-1185">Reference proteome</keyword>
<evidence type="ECO:0000256" key="2">
    <source>
        <dbReference type="ARBA" id="ARBA00022448"/>
    </source>
</evidence>
<accession>A0AAW4X1L1</accession>
<dbReference type="PANTHER" id="PTHR43790">
    <property type="entry name" value="CARBOHYDRATE TRANSPORT ATP-BINDING PROTEIN MG119-RELATED"/>
    <property type="match status" value="1"/>
</dbReference>
<gene>
    <name evidence="10" type="ORF">LJ207_10235</name>
</gene>
<evidence type="ECO:0000256" key="3">
    <source>
        <dbReference type="ARBA" id="ARBA00022475"/>
    </source>
</evidence>
<evidence type="ECO:0000256" key="4">
    <source>
        <dbReference type="ARBA" id="ARBA00022737"/>
    </source>
</evidence>
<dbReference type="EMBL" id="JAJFAT010000015">
    <property type="protein sequence ID" value="MCC3145701.1"/>
    <property type="molecule type" value="Genomic_DNA"/>
</dbReference>
<evidence type="ECO:0000256" key="7">
    <source>
        <dbReference type="ARBA" id="ARBA00022967"/>
    </source>
</evidence>
<dbReference type="InterPro" id="IPR003439">
    <property type="entry name" value="ABC_transporter-like_ATP-bd"/>
</dbReference>
<dbReference type="InterPro" id="IPR050107">
    <property type="entry name" value="ABC_carbohydrate_import_ATPase"/>
</dbReference>
<dbReference type="InterPro" id="IPR027417">
    <property type="entry name" value="P-loop_NTPase"/>
</dbReference>
<dbReference type="GO" id="GO:0005886">
    <property type="term" value="C:plasma membrane"/>
    <property type="evidence" value="ECO:0007669"/>
    <property type="project" value="UniProtKB-SubCell"/>
</dbReference>
<evidence type="ECO:0000256" key="6">
    <source>
        <dbReference type="ARBA" id="ARBA00022840"/>
    </source>
</evidence>
<dbReference type="GO" id="GO:0005524">
    <property type="term" value="F:ATP binding"/>
    <property type="evidence" value="ECO:0007669"/>
    <property type="project" value="UniProtKB-KW"/>
</dbReference>
<dbReference type="PROSITE" id="PS50893">
    <property type="entry name" value="ABC_TRANSPORTER_2"/>
    <property type="match status" value="2"/>
</dbReference>
<keyword evidence="4" id="KW-0677">Repeat</keyword>
<dbReference type="InterPro" id="IPR003593">
    <property type="entry name" value="AAA+_ATPase"/>
</dbReference>
<dbReference type="CDD" id="cd03215">
    <property type="entry name" value="ABC_Carb_Monos_II"/>
    <property type="match status" value="1"/>
</dbReference>
<feature type="domain" description="ABC transporter" evidence="9">
    <location>
        <begin position="255"/>
        <end position="500"/>
    </location>
</feature>
<dbReference type="InterPro" id="IPR017871">
    <property type="entry name" value="ABC_transporter-like_CS"/>
</dbReference>
<evidence type="ECO:0000256" key="8">
    <source>
        <dbReference type="ARBA" id="ARBA00023136"/>
    </source>
</evidence>
<comment type="caution">
    <text evidence="10">The sequence shown here is derived from an EMBL/GenBank/DDBJ whole genome shotgun (WGS) entry which is preliminary data.</text>
</comment>
<feature type="domain" description="ABC transporter" evidence="9">
    <location>
        <begin position="6"/>
        <end position="242"/>
    </location>
</feature>
<dbReference type="SMART" id="SM00382">
    <property type="entry name" value="AAA"/>
    <property type="match status" value="2"/>
</dbReference>
<keyword evidence="5" id="KW-0547">Nucleotide-binding</keyword>
<evidence type="ECO:0000313" key="11">
    <source>
        <dbReference type="Proteomes" id="UP001199296"/>
    </source>
</evidence>
<keyword evidence="2" id="KW-0813">Transport</keyword>
<dbReference type="GO" id="GO:0016887">
    <property type="term" value="F:ATP hydrolysis activity"/>
    <property type="evidence" value="ECO:0007669"/>
    <property type="project" value="InterPro"/>
</dbReference>
<proteinExistence type="predicted"/>
<dbReference type="CDD" id="cd03216">
    <property type="entry name" value="ABC_Carb_Monos_I"/>
    <property type="match status" value="1"/>
</dbReference>
<keyword evidence="3" id="KW-1003">Cell membrane</keyword>
<keyword evidence="7" id="KW-1278">Translocase</keyword>
<sequence>MTAKLLQINNLTKTFPGVKALDEVDFSLAKGEIRALVGENGAGKSTLIKILAGIYEKDSGKIIFENNELEINNPAQAKDLGLAFIHQDLNLIPYFDAVENIWLGYDYPRKGFKFAKKEMRNKVLELKEKLNFEFEIDKPVAELSTANQWLVAILKAFIMDAKLLVLDEPTAALTDKEIKELFINLKEIKKMGISIIYISHRLEEIFTIADSVTVLKNGKKVADRQLEEVNKNDLIKLMTGKAELVRFPARENREKSDKKILELQNLSGDAFSKINFSLYENEILGFFGLVGAGRTELMEAIFGLRDIKSGELKLKGQKIANKSPGYMIEKGIVLIPEERRTEGLVLNMGVAENISLPNLELMLKSNVLKNIDNQKVKKESKKLVEELSIKTPSLKQPVKYLSGGNQQKVVIAKWLYRNNSVFIFDEPTVGIDVGARTEVYSLINQLLAKQSGVIVVSSDILELIGICDRIAVMSNGSLTGILKKEEFSQDKILQLAYEEVR</sequence>
<dbReference type="FunFam" id="3.40.50.300:FF:000127">
    <property type="entry name" value="Ribose import ATP-binding protein RbsA"/>
    <property type="match status" value="1"/>
</dbReference>
<evidence type="ECO:0000256" key="1">
    <source>
        <dbReference type="ARBA" id="ARBA00004202"/>
    </source>
</evidence>
<comment type="subcellular location">
    <subcellularLocation>
        <location evidence="1">Cell membrane</location>
        <topology evidence="1">Peripheral membrane protein</topology>
    </subcellularLocation>
</comment>
<dbReference type="PANTHER" id="PTHR43790:SF9">
    <property type="entry name" value="GALACTOFURANOSE TRANSPORTER ATP-BINDING PROTEIN YTFR"/>
    <property type="match status" value="1"/>
</dbReference>